<dbReference type="PANTHER" id="PTHR40841:SF2">
    <property type="entry name" value="SIDEROPHORE-DEGRADING ESTERASE (EUROFUNG)"/>
    <property type="match status" value="1"/>
</dbReference>
<dbReference type="RefSeq" id="WP_222993861.1">
    <property type="nucleotide sequence ID" value="NZ_JAINVV010000016.1"/>
</dbReference>
<dbReference type="InterPro" id="IPR029058">
    <property type="entry name" value="AB_hydrolase_fold"/>
</dbReference>
<keyword evidence="2" id="KW-0378">Hydrolase</keyword>
<comment type="similarity">
    <text evidence="1">Belongs to the esterase D family.</text>
</comment>
<protein>
    <submittedName>
        <fullName evidence="4">Prolyl oligopeptidase family serine peptidase</fullName>
    </submittedName>
</protein>
<sequence length="308" mass="33181">MPRPILAAAIAMVPLPAAAADTPAPAAASPAGASTGAPYVMPRSEVRSMRSPSGVDYLIHIAWPKDPPPPGGYPILYLLDGTESFAIAAEFENRLGVYSGMAPGVVIGIGYPGESRRQLDYTPKVPEGTEMLRPMTEKGGAEAFLDFVANQVIPGVEAGKPIDADRRTIAGYSLGGLFTLQALFRRPDLFRTYVSSSPSIWYGEKQVLKLLPGLAGRLGKMKTPRRLFLSAGEYEQSAPPGKERDPSWLNIADLSIRARMVDNARDLADRLKTEPLQVSFRVVPGETHASGDWPALRDALLRAFADKP</sequence>
<feature type="chain" id="PRO_5047252594" evidence="3">
    <location>
        <begin position="20"/>
        <end position="308"/>
    </location>
</feature>
<evidence type="ECO:0000256" key="2">
    <source>
        <dbReference type="ARBA" id="ARBA00022801"/>
    </source>
</evidence>
<dbReference type="InterPro" id="IPR052558">
    <property type="entry name" value="Siderophore_Hydrolase_D"/>
</dbReference>
<organism evidence="4 5">
    <name type="scientific">Sphingomonas colocasiae</name>
    <dbReference type="NCBI Taxonomy" id="1848973"/>
    <lineage>
        <taxon>Bacteria</taxon>
        <taxon>Pseudomonadati</taxon>
        <taxon>Pseudomonadota</taxon>
        <taxon>Alphaproteobacteria</taxon>
        <taxon>Sphingomonadales</taxon>
        <taxon>Sphingomonadaceae</taxon>
        <taxon>Sphingomonas</taxon>
    </lineage>
</organism>
<evidence type="ECO:0000256" key="3">
    <source>
        <dbReference type="SAM" id="SignalP"/>
    </source>
</evidence>
<evidence type="ECO:0000313" key="4">
    <source>
        <dbReference type="EMBL" id="MBY8826317.1"/>
    </source>
</evidence>
<dbReference type="Pfam" id="PF00756">
    <property type="entry name" value="Esterase"/>
    <property type="match status" value="1"/>
</dbReference>
<name>A0ABS7PY85_9SPHN</name>
<reference evidence="4 5" key="1">
    <citation type="submission" date="2021-08" db="EMBL/GenBank/DDBJ databases">
        <authorList>
            <person name="Tuo L."/>
        </authorList>
    </citation>
    <scope>NUCLEOTIDE SEQUENCE [LARGE SCALE GENOMIC DNA]</scope>
    <source>
        <strain evidence="4 5">JCM 31229</strain>
    </source>
</reference>
<dbReference type="EMBL" id="JAINVV010000016">
    <property type="protein sequence ID" value="MBY8826317.1"/>
    <property type="molecule type" value="Genomic_DNA"/>
</dbReference>
<dbReference type="Proteomes" id="UP000706039">
    <property type="component" value="Unassembled WGS sequence"/>
</dbReference>
<dbReference type="Gene3D" id="3.40.50.1820">
    <property type="entry name" value="alpha/beta hydrolase"/>
    <property type="match status" value="1"/>
</dbReference>
<keyword evidence="5" id="KW-1185">Reference proteome</keyword>
<evidence type="ECO:0000256" key="1">
    <source>
        <dbReference type="ARBA" id="ARBA00005622"/>
    </source>
</evidence>
<evidence type="ECO:0000313" key="5">
    <source>
        <dbReference type="Proteomes" id="UP000706039"/>
    </source>
</evidence>
<gene>
    <name evidence="4" type="ORF">K7G82_28700</name>
</gene>
<accession>A0ABS7PY85</accession>
<dbReference type="SUPFAM" id="SSF53474">
    <property type="entry name" value="alpha/beta-Hydrolases"/>
    <property type="match status" value="1"/>
</dbReference>
<dbReference type="InterPro" id="IPR000801">
    <property type="entry name" value="Esterase-like"/>
</dbReference>
<comment type="caution">
    <text evidence="4">The sequence shown here is derived from an EMBL/GenBank/DDBJ whole genome shotgun (WGS) entry which is preliminary data.</text>
</comment>
<keyword evidence="3" id="KW-0732">Signal</keyword>
<dbReference type="PANTHER" id="PTHR40841">
    <property type="entry name" value="SIDEROPHORE TRIACETYLFUSARININE C ESTERASE"/>
    <property type="match status" value="1"/>
</dbReference>
<proteinExistence type="inferred from homology"/>
<feature type="signal peptide" evidence="3">
    <location>
        <begin position="1"/>
        <end position="19"/>
    </location>
</feature>